<organism evidence="4 5">
    <name type="scientific">Dyadobacter beijingensis</name>
    <dbReference type="NCBI Taxonomy" id="365489"/>
    <lineage>
        <taxon>Bacteria</taxon>
        <taxon>Pseudomonadati</taxon>
        <taxon>Bacteroidota</taxon>
        <taxon>Cytophagia</taxon>
        <taxon>Cytophagales</taxon>
        <taxon>Spirosomataceae</taxon>
        <taxon>Dyadobacter</taxon>
    </lineage>
</organism>
<name>A0ABQ2IIP9_9BACT</name>
<feature type="signal peptide" evidence="2">
    <location>
        <begin position="1"/>
        <end position="22"/>
    </location>
</feature>
<dbReference type="InterPro" id="IPR001769">
    <property type="entry name" value="Gingipain"/>
</dbReference>
<reference evidence="5" key="1">
    <citation type="journal article" date="2019" name="Int. J. Syst. Evol. Microbiol.">
        <title>The Global Catalogue of Microorganisms (GCM) 10K type strain sequencing project: providing services to taxonomists for standard genome sequencing and annotation.</title>
        <authorList>
            <consortium name="The Broad Institute Genomics Platform"/>
            <consortium name="The Broad Institute Genome Sequencing Center for Infectious Disease"/>
            <person name="Wu L."/>
            <person name="Ma J."/>
        </authorList>
    </citation>
    <scope>NUCLEOTIDE SEQUENCE [LARGE SCALE GENOMIC DNA]</scope>
    <source>
        <strain evidence="5">CGMCC 1.6375</strain>
    </source>
</reference>
<dbReference type="EMBL" id="BMLI01000003">
    <property type="protein sequence ID" value="GGN09971.1"/>
    <property type="molecule type" value="Genomic_DNA"/>
</dbReference>
<keyword evidence="5" id="KW-1185">Reference proteome</keyword>
<dbReference type="Proteomes" id="UP000632339">
    <property type="component" value="Unassembled WGS sequence"/>
</dbReference>
<comment type="caution">
    <text evidence="4">The sequence shown here is derived from an EMBL/GenBank/DDBJ whole genome shotgun (WGS) entry which is preliminary data.</text>
</comment>
<sequence length="1108" mass="123135">MKHFLTAAAFVIFLLTGITSQAQWGAPYANSWIDYGKPYVKIGITKKGLHKIAFSSLPENFPTGDPARFQLWRRGKKVSIISTANEEILFYALPNDGASDSLLYRPMSARMNPYFSMYSDEGAYFLTIADGQGTRAKVLEQPADANVPLLAHHRELATTVFRKDYSLGTKYSVKPELLNSYFEIGASWTGDTCKEGSQLLFNLKLDNFINTPEKPTIKLMVHGRSNNARKIEIYIGKNKNTMRLVKSLDNAGFAGTEYSFPIGADDLDATQNGFLKLRSVSGERLERFSIAYYCIDYPQSIQIDAQASKELRLVSTNDKWSRISLKGVSSQLNFVDISDAHNPVVLKPAGENLMVPRQSGIRQVLLATSEITAVAPAKVKEAPFTAFDPKAANYIIITTEELRPGAALYAGYRSSAAGGGYKPVIAGIQDIYNQFNYGEPSPVAIRKFMCYMLSDGNREKYLLLIGKSITQNEKMVRELPGEVPTVGFPGSDLMLVEGIAGAAVNHPAIPVGRISAVTNQNMTDYLQKVKAYEANRSGDYGWRKRVLHLSGGKTTSEIVQLRDYLRGVENKVLKTSFGGTLKHYVKRQAMQEVEPVNITEEVNEGLGMITFLGHGNTIHSDPDIGHARDASRGYANLNKYPVMYFTGCGVGNVFSNRFNPNPKNPDANDRITLSLDWLVAPDRGAIAVIASTYESYVSPGVTYLESLYHHMFENEATGRLPIGKIQLAVAADILAKYSDRFNVAYVHQSLLQGDPALRLVTVDKPDYAIAQEEGIKLLAEAGKSTIGASDSVRVRLNVANFGKFVSDQTVPVKVSLVGKNGEVNRVTHLKAFPSLQETDMKFRNETGLKSIRVEIDPDRTLSELDRKNNVSELYIDWDIVKDEPVFTDKSLKDIVPPVLTLKIDDRLPRQGELLRPEPRMQITLTDDRPLAADTSLIDLFIKPCVNDDCDFKKISYAKSRIHVNASARELLLDYPTSLPPGQYELLINAKDQAGNALSQSYRMIFEIAKPEEMRHELIVSPNPATSYLRFELKAASSLPLKSIRYLIHDQRGILMEDKTIAVIGLSSVLEWYWLRPDIGAGVYNYKVIMSGENDDVLDTRSGKVVLVR</sequence>
<dbReference type="InterPro" id="IPR029030">
    <property type="entry name" value="Caspase-like_dom_sf"/>
</dbReference>
<dbReference type="SUPFAM" id="SSF52129">
    <property type="entry name" value="Caspase-like"/>
    <property type="match status" value="1"/>
</dbReference>
<dbReference type="RefSeq" id="WP_019944923.1">
    <property type="nucleotide sequence ID" value="NZ_BMLI01000003.1"/>
</dbReference>
<evidence type="ECO:0000313" key="4">
    <source>
        <dbReference type="EMBL" id="GGN09971.1"/>
    </source>
</evidence>
<evidence type="ECO:0000256" key="1">
    <source>
        <dbReference type="ARBA" id="ARBA00022729"/>
    </source>
</evidence>
<protein>
    <recommendedName>
        <fullName evidence="3">Gingipain domain-containing protein</fullName>
    </recommendedName>
</protein>
<proteinExistence type="predicted"/>
<dbReference type="InterPro" id="IPR029031">
    <property type="entry name" value="Gingipain_N_sf"/>
</dbReference>
<evidence type="ECO:0000313" key="5">
    <source>
        <dbReference type="Proteomes" id="UP000632339"/>
    </source>
</evidence>
<accession>A0ABQ2IIP9</accession>
<feature type="chain" id="PRO_5045517973" description="Gingipain domain-containing protein" evidence="2">
    <location>
        <begin position="23"/>
        <end position="1108"/>
    </location>
</feature>
<dbReference type="CDD" id="cd02258">
    <property type="entry name" value="Peptidase_C25_N"/>
    <property type="match status" value="1"/>
</dbReference>
<feature type="domain" description="Gingipain" evidence="3">
    <location>
        <begin position="394"/>
        <end position="759"/>
    </location>
</feature>
<dbReference type="Pfam" id="PF01364">
    <property type="entry name" value="Peptidase_C25"/>
    <property type="match status" value="1"/>
</dbReference>
<dbReference type="Gene3D" id="3.40.50.10390">
    <property type="entry name" value="Gingipain r, domain 1"/>
    <property type="match status" value="1"/>
</dbReference>
<keyword evidence="1 2" id="KW-0732">Signal</keyword>
<evidence type="ECO:0000256" key="2">
    <source>
        <dbReference type="SAM" id="SignalP"/>
    </source>
</evidence>
<gene>
    <name evidence="4" type="ORF">GCM10010967_52340</name>
</gene>
<dbReference type="Gene3D" id="3.40.50.1460">
    <property type="match status" value="1"/>
</dbReference>
<evidence type="ECO:0000259" key="3">
    <source>
        <dbReference type="Pfam" id="PF01364"/>
    </source>
</evidence>